<dbReference type="Gene3D" id="1.10.630.10">
    <property type="entry name" value="Cytochrome P450"/>
    <property type="match status" value="1"/>
</dbReference>
<reference evidence="10 11" key="1">
    <citation type="submission" date="2018-02" db="EMBL/GenBank/DDBJ databases">
        <title>The genomes of Aspergillus section Nigri reveals drivers in fungal speciation.</title>
        <authorList>
            <consortium name="DOE Joint Genome Institute"/>
            <person name="Vesth T.C."/>
            <person name="Nybo J."/>
            <person name="Theobald S."/>
            <person name="Brandl J."/>
            <person name="Frisvad J.C."/>
            <person name="Nielsen K.F."/>
            <person name="Lyhne E.K."/>
            <person name="Kogle M.E."/>
            <person name="Kuo A."/>
            <person name="Riley R."/>
            <person name="Clum A."/>
            <person name="Nolan M."/>
            <person name="Lipzen A."/>
            <person name="Salamov A."/>
            <person name="Henrissat B."/>
            <person name="Wiebenga A."/>
            <person name="De vries R.P."/>
            <person name="Grigoriev I.V."/>
            <person name="Mortensen U.H."/>
            <person name="Andersen M.R."/>
            <person name="Baker S.E."/>
        </authorList>
    </citation>
    <scope>NUCLEOTIDE SEQUENCE [LARGE SCALE GENOMIC DNA]</scope>
    <source>
        <strain evidence="10 11">CBS 112811</strain>
    </source>
</reference>
<dbReference type="GO" id="GO:0004497">
    <property type="term" value="F:monooxygenase activity"/>
    <property type="evidence" value="ECO:0007669"/>
    <property type="project" value="UniProtKB-KW"/>
</dbReference>
<proteinExistence type="inferred from homology"/>
<name>A0A8G1QZ64_9EURO</name>
<dbReference type="CDD" id="cd11061">
    <property type="entry name" value="CYP67-like"/>
    <property type="match status" value="1"/>
</dbReference>
<evidence type="ECO:0000256" key="9">
    <source>
        <dbReference type="RuleBase" id="RU000461"/>
    </source>
</evidence>
<keyword evidence="5 9" id="KW-0560">Oxidoreductase</keyword>
<dbReference type="AlphaFoldDB" id="A0A8G1QZ64"/>
<comment type="cofactor">
    <cofactor evidence="1 8">
        <name>heme</name>
        <dbReference type="ChEBI" id="CHEBI:30413"/>
    </cofactor>
</comment>
<dbReference type="RefSeq" id="XP_025514545.1">
    <property type="nucleotide sequence ID" value="XM_025663957.1"/>
</dbReference>
<evidence type="ECO:0000256" key="3">
    <source>
        <dbReference type="ARBA" id="ARBA00022617"/>
    </source>
</evidence>
<evidence type="ECO:0000256" key="1">
    <source>
        <dbReference type="ARBA" id="ARBA00001971"/>
    </source>
</evidence>
<dbReference type="InterPro" id="IPR001128">
    <property type="entry name" value="Cyt_P450"/>
</dbReference>
<accession>A0A8G1QZ64</accession>
<dbReference type="PANTHER" id="PTHR24305">
    <property type="entry name" value="CYTOCHROME P450"/>
    <property type="match status" value="1"/>
</dbReference>
<evidence type="ECO:0000256" key="8">
    <source>
        <dbReference type="PIRSR" id="PIRSR602401-1"/>
    </source>
</evidence>
<dbReference type="InterPro" id="IPR050121">
    <property type="entry name" value="Cytochrome_P450_monoxygenase"/>
</dbReference>
<keyword evidence="7 9" id="KW-0503">Monooxygenase</keyword>
<evidence type="ECO:0000256" key="5">
    <source>
        <dbReference type="ARBA" id="ARBA00023002"/>
    </source>
</evidence>
<keyword evidence="6 8" id="KW-0408">Iron</keyword>
<dbReference type="SUPFAM" id="SSF48264">
    <property type="entry name" value="Cytochrome P450"/>
    <property type="match status" value="1"/>
</dbReference>
<evidence type="ECO:0000256" key="6">
    <source>
        <dbReference type="ARBA" id="ARBA00023004"/>
    </source>
</evidence>
<evidence type="ECO:0000313" key="10">
    <source>
        <dbReference type="EMBL" id="RAH56623.1"/>
    </source>
</evidence>
<feature type="binding site" description="axial binding residue" evidence="8">
    <location>
        <position position="463"/>
    </location>
    <ligand>
        <name>heme</name>
        <dbReference type="ChEBI" id="CHEBI:30413"/>
    </ligand>
    <ligandPart>
        <name>Fe</name>
        <dbReference type="ChEBI" id="CHEBI:18248"/>
    </ligandPart>
</feature>
<dbReference type="Pfam" id="PF00067">
    <property type="entry name" value="p450"/>
    <property type="match status" value="1"/>
</dbReference>
<evidence type="ECO:0000256" key="7">
    <source>
        <dbReference type="ARBA" id="ARBA00023033"/>
    </source>
</evidence>
<gene>
    <name evidence="10" type="ORF">BO85DRAFT_496477</name>
</gene>
<evidence type="ECO:0000256" key="2">
    <source>
        <dbReference type="ARBA" id="ARBA00010617"/>
    </source>
</evidence>
<keyword evidence="11" id="KW-1185">Reference proteome</keyword>
<dbReference type="PRINTS" id="PR00385">
    <property type="entry name" value="P450"/>
</dbReference>
<dbReference type="InterPro" id="IPR036396">
    <property type="entry name" value="Cyt_P450_sf"/>
</dbReference>
<organism evidence="10 11">
    <name type="scientific">Aspergillus piperis CBS 112811</name>
    <dbReference type="NCBI Taxonomy" id="1448313"/>
    <lineage>
        <taxon>Eukaryota</taxon>
        <taxon>Fungi</taxon>
        <taxon>Dikarya</taxon>
        <taxon>Ascomycota</taxon>
        <taxon>Pezizomycotina</taxon>
        <taxon>Eurotiomycetes</taxon>
        <taxon>Eurotiomycetidae</taxon>
        <taxon>Eurotiales</taxon>
        <taxon>Aspergillaceae</taxon>
        <taxon>Aspergillus</taxon>
        <taxon>Aspergillus subgen. Circumdati</taxon>
    </lineage>
</organism>
<evidence type="ECO:0000313" key="11">
    <source>
        <dbReference type="Proteomes" id="UP000249526"/>
    </source>
</evidence>
<dbReference type="Proteomes" id="UP000249526">
    <property type="component" value="Unassembled WGS sequence"/>
</dbReference>
<dbReference type="GeneID" id="37167359"/>
<protein>
    <submittedName>
        <fullName evidence="10">Cytochrome P450 monooxygenase</fullName>
    </submittedName>
</protein>
<dbReference type="PANTHER" id="PTHR24305:SF237">
    <property type="entry name" value="CYTOCHROME P450 MONOOXYGENASE ATNE-RELATED"/>
    <property type="match status" value="1"/>
</dbReference>
<keyword evidence="3 8" id="KW-0349">Heme</keyword>
<keyword evidence="4 8" id="KW-0479">Metal-binding</keyword>
<dbReference type="PROSITE" id="PS00086">
    <property type="entry name" value="CYTOCHROME_P450"/>
    <property type="match status" value="1"/>
</dbReference>
<dbReference type="GO" id="GO:0016705">
    <property type="term" value="F:oxidoreductase activity, acting on paired donors, with incorporation or reduction of molecular oxygen"/>
    <property type="evidence" value="ECO:0007669"/>
    <property type="project" value="InterPro"/>
</dbReference>
<evidence type="ECO:0000256" key="4">
    <source>
        <dbReference type="ARBA" id="ARBA00022723"/>
    </source>
</evidence>
<dbReference type="InterPro" id="IPR002401">
    <property type="entry name" value="Cyt_P450_E_grp-I"/>
</dbReference>
<sequence length="508" mass="57611">MSLRPSHDGLRFFNRAPVVSSSQQPACLHLLTKQAFSFVTYRFYFHPLARFPGPWLGAFTDWYAAFYAWRGDLHTKDYEWHEKYGEIVRFGPNSLSFNTSKAVSDIYAVRANVRKSNGYASMSPSRYTPNTLTAISKNMHTFKRRILTQAFSDQNIKEMEGRIQQNISSFLDILATNTGSESEWSSPKDISQICDWLAFDVITDLSYGNDLDMLNSPQMRWFPSVVRKISQRSLILLHGLFQPSFIRMRLDLVLLSQKYREILAAARWTRSQAAARMEIGNNNEQKDIFNAMMNARDKKTGLQFTRKDLGLESMLLLVAGSDTTSTALSATLNYILHDSNMLAHLKSVIRMTFPTESSITTSSVLSSPDCAVLRACINEAMRLTPPAPNLLPRTVLSGGMEVDGIYILAGTTVGVSAYTIHRNKTYFYDPDSFEPERWLDDNVVNQQNMQTAFVPFSVGPRKCVAWRLAWAELNLTIARVLWRCEYNFKAGVTTAVNGPVIEFRPRIA</sequence>
<comment type="similarity">
    <text evidence="2 9">Belongs to the cytochrome P450 family.</text>
</comment>
<dbReference type="PRINTS" id="PR00463">
    <property type="entry name" value="EP450I"/>
</dbReference>
<dbReference type="GO" id="GO:0005506">
    <property type="term" value="F:iron ion binding"/>
    <property type="evidence" value="ECO:0007669"/>
    <property type="project" value="InterPro"/>
</dbReference>
<dbReference type="GO" id="GO:0020037">
    <property type="term" value="F:heme binding"/>
    <property type="evidence" value="ECO:0007669"/>
    <property type="project" value="InterPro"/>
</dbReference>
<dbReference type="InterPro" id="IPR017972">
    <property type="entry name" value="Cyt_P450_CS"/>
</dbReference>
<dbReference type="EMBL" id="KZ825064">
    <property type="protein sequence ID" value="RAH56623.1"/>
    <property type="molecule type" value="Genomic_DNA"/>
</dbReference>